<evidence type="ECO:0000259" key="14">
    <source>
        <dbReference type="SMART" id="SM00478"/>
    </source>
</evidence>
<keyword evidence="12" id="KW-0234">DNA repair</keyword>
<dbReference type="FunFam" id="1.10.340.30:FF:000003">
    <property type="entry name" value="A/G-specific adenine glycosylase"/>
    <property type="match status" value="1"/>
</dbReference>
<evidence type="ECO:0000256" key="11">
    <source>
        <dbReference type="ARBA" id="ARBA00023014"/>
    </source>
</evidence>
<dbReference type="GO" id="GO:0035485">
    <property type="term" value="F:adenine/guanine mispair binding"/>
    <property type="evidence" value="ECO:0007669"/>
    <property type="project" value="TreeGrafter"/>
</dbReference>
<dbReference type="Pfam" id="PF10576">
    <property type="entry name" value="EndIII_4Fe-2S"/>
    <property type="match status" value="1"/>
</dbReference>
<dbReference type="OrthoDB" id="9802365at2"/>
<evidence type="ECO:0000256" key="2">
    <source>
        <dbReference type="ARBA" id="ARBA00001966"/>
    </source>
</evidence>
<keyword evidence="8" id="KW-0227">DNA damage</keyword>
<dbReference type="Gene3D" id="1.10.1670.10">
    <property type="entry name" value="Helix-hairpin-Helix base-excision DNA repair enzymes (C-terminal)"/>
    <property type="match status" value="1"/>
</dbReference>
<dbReference type="AlphaFoldDB" id="A0A2U1T5X8"/>
<accession>A0A2U1T5X8</accession>
<dbReference type="GO" id="GO:0034039">
    <property type="term" value="F:8-oxo-7,8-dihydroguanine DNA N-glycosylase activity"/>
    <property type="evidence" value="ECO:0007669"/>
    <property type="project" value="TreeGrafter"/>
</dbReference>
<dbReference type="CDD" id="cd00056">
    <property type="entry name" value="ENDO3c"/>
    <property type="match status" value="1"/>
</dbReference>
<comment type="cofactor">
    <cofactor evidence="2">
        <name>[4Fe-4S] cluster</name>
        <dbReference type="ChEBI" id="CHEBI:49883"/>
    </cofactor>
</comment>
<evidence type="ECO:0000256" key="6">
    <source>
        <dbReference type="ARBA" id="ARBA00022485"/>
    </source>
</evidence>
<dbReference type="Pfam" id="PF00730">
    <property type="entry name" value="HhH-GPD"/>
    <property type="match status" value="1"/>
</dbReference>
<evidence type="ECO:0000256" key="12">
    <source>
        <dbReference type="ARBA" id="ARBA00023204"/>
    </source>
</evidence>
<dbReference type="GO" id="GO:0006284">
    <property type="term" value="P:base-excision repair"/>
    <property type="evidence" value="ECO:0007669"/>
    <property type="project" value="InterPro"/>
</dbReference>
<evidence type="ECO:0000256" key="1">
    <source>
        <dbReference type="ARBA" id="ARBA00000843"/>
    </source>
</evidence>
<dbReference type="InterPro" id="IPR004035">
    <property type="entry name" value="Endouclease-III_FeS-bd_BS"/>
</dbReference>
<comment type="caution">
    <text evidence="15">The sequence shown here is derived from an EMBL/GenBank/DDBJ whole genome shotgun (WGS) entry which is preliminary data.</text>
</comment>
<dbReference type="GO" id="GO:0000701">
    <property type="term" value="F:purine-specific mismatch base pair DNA N-glycosylase activity"/>
    <property type="evidence" value="ECO:0007669"/>
    <property type="project" value="UniProtKB-EC"/>
</dbReference>
<dbReference type="InterPro" id="IPR011257">
    <property type="entry name" value="DNA_glycosylase"/>
</dbReference>
<evidence type="ECO:0000256" key="4">
    <source>
        <dbReference type="ARBA" id="ARBA00012045"/>
    </source>
</evidence>
<dbReference type="InterPro" id="IPR023170">
    <property type="entry name" value="HhH_base_excis_C"/>
</dbReference>
<protein>
    <recommendedName>
        <fullName evidence="5">Adenine DNA glycosylase</fullName>
        <ecNumber evidence="4">3.2.2.31</ecNumber>
    </recommendedName>
</protein>
<keyword evidence="6" id="KW-0004">4Fe-4S</keyword>
<dbReference type="KEGG" id="cyz:C3B44_10040"/>
<dbReference type="PANTHER" id="PTHR42944">
    <property type="entry name" value="ADENINE DNA GLYCOSYLASE"/>
    <property type="match status" value="1"/>
</dbReference>
<keyword evidence="10" id="KW-0408">Iron</keyword>
<dbReference type="RefSeq" id="WP_108432241.1">
    <property type="nucleotide sequence ID" value="NZ_CP026947.1"/>
</dbReference>
<dbReference type="Gene3D" id="1.10.340.30">
    <property type="entry name" value="Hypothetical protein, domain 2"/>
    <property type="match status" value="1"/>
</dbReference>
<evidence type="ECO:0000256" key="13">
    <source>
        <dbReference type="ARBA" id="ARBA00023295"/>
    </source>
</evidence>
<keyword evidence="7" id="KW-0479">Metal-binding</keyword>
<dbReference type="SMART" id="SM00478">
    <property type="entry name" value="ENDO3c"/>
    <property type="match status" value="1"/>
</dbReference>
<keyword evidence="9" id="KW-0378">Hydrolase</keyword>
<dbReference type="PANTHER" id="PTHR42944:SF1">
    <property type="entry name" value="ADENINE DNA GLYCOSYLASE"/>
    <property type="match status" value="1"/>
</dbReference>
<dbReference type="GO" id="GO:0051539">
    <property type="term" value="F:4 iron, 4 sulfur cluster binding"/>
    <property type="evidence" value="ECO:0007669"/>
    <property type="project" value="UniProtKB-KW"/>
</dbReference>
<evidence type="ECO:0000256" key="10">
    <source>
        <dbReference type="ARBA" id="ARBA00023004"/>
    </source>
</evidence>
<keyword evidence="11" id="KW-0411">Iron-sulfur</keyword>
<dbReference type="GO" id="GO:0046872">
    <property type="term" value="F:metal ion binding"/>
    <property type="evidence" value="ECO:0007669"/>
    <property type="project" value="UniProtKB-KW"/>
</dbReference>
<dbReference type="SMART" id="SM00525">
    <property type="entry name" value="FES"/>
    <property type="match status" value="1"/>
</dbReference>
<evidence type="ECO:0000256" key="3">
    <source>
        <dbReference type="ARBA" id="ARBA00008343"/>
    </source>
</evidence>
<evidence type="ECO:0000256" key="8">
    <source>
        <dbReference type="ARBA" id="ARBA00022763"/>
    </source>
</evidence>
<sequence length="290" mass="32035">MAFRKLLPWFDAHERDLPWRSPDTPAWGVLLSEVMSQQTPVARVAPIWREWMRRWPTPRAFANAGADEVLRAWGSLGYPRRALRLHECARVVVDKHGGEVPSDVDALLALPGIGAYTARAVACFAYGKNVPVVDTNVRRVYRRAVAGEFLQGPARAKELKEVEALLPDDGTGPRFSAALMELGALVCTATSPACESCPLLDDCAWHAAGCPEPSAEDKAAAKRRVQKFAGTDRQVRGLIMKRLREAAGGVDKREIDAVWPDEAQRSRALFSLIDDGLAVQDDRGYFHLPR</sequence>
<dbReference type="PROSITE" id="PS00764">
    <property type="entry name" value="ENDONUCLEASE_III_1"/>
    <property type="match status" value="1"/>
</dbReference>
<dbReference type="InterPro" id="IPR003265">
    <property type="entry name" value="HhH-GPD_domain"/>
</dbReference>
<dbReference type="SUPFAM" id="SSF48150">
    <property type="entry name" value="DNA-glycosylase"/>
    <property type="match status" value="1"/>
</dbReference>
<dbReference type="InterPro" id="IPR044298">
    <property type="entry name" value="MIG/MutY"/>
</dbReference>
<reference evidence="16" key="1">
    <citation type="submission" date="2018-04" db="EMBL/GenBank/DDBJ databases">
        <authorList>
            <person name="Liu S."/>
            <person name="Wang Z."/>
            <person name="Li J."/>
        </authorList>
    </citation>
    <scope>NUCLEOTIDE SEQUENCE [LARGE SCALE GENOMIC DNA]</scope>
    <source>
        <strain evidence="16">2189</strain>
    </source>
</reference>
<comment type="catalytic activity">
    <reaction evidence="1">
        <text>Hydrolyzes free adenine bases from 7,8-dihydro-8-oxoguanine:adenine mismatched double-stranded DNA, leaving an apurinic site.</text>
        <dbReference type="EC" id="3.2.2.31"/>
    </reaction>
</comment>
<evidence type="ECO:0000313" key="15">
    <source>
        <dbReference type="EMBL" id="PWC01404.1"/>
    </source>
</evidence>
<organism evidence="15 16">
    <name type="scientific">Corynebacterium yudongzhengii</name>
    <dbReference type="NCBI Taxonomy" id="2080740"/>
    <lineage>
        <taxon>Bacteria</taxon>
        <taxon>Bacillati</taxon>
        <taxon>Actinomycetota</taxon>
        <taxon>Actinomycetes</taxon>
        <taxon>Mycobacteriales</taxon>
        <taxon>Corynebacteriaceae</taxon>
        <taxon>Corynebacterium</taxon>
    </lineage>
</organism>
<evidence type="ECO:0000256" key="5">
    <source>
        <dbReference type="ARBA" id="ARBA00022023"/>
    </source>
</evidence>
<evidence type="ECO:0000256" key="9">
    <source>
        <dbReference type="ARBA" id="ARBA00022801"/>
    </source>
</evidence>
<feature type="domain" description="HhH-GPD" evidence="14">
    <location>
        <begin position="35"/>
        <end position="185"/>
    </location>
</feature>
<dbReference type="PROSITE" id="PS01155">
    <property type="entry name" value="ENDONUCLEASE_III_2"/>
    <property type="match status" value="1"/>
</dbReference>
<comment type="similarity">
    <text evidence="3">Belongs to the Nth/MutY family.</text>
</comment>
<dbReference type="EC" id="3.2.2.31" evidence="4"/>
<evidence type="ECO:0000313" key="16">
    <source>
        <dbReference type="Proteomes" id="UP000244989"/>
    </source>
</evidence>
<dbReference type="EMBL" id="QEEZ01000013">
    <property type="protein sequence ID" value="PWC01404.1"/>
    <property type="molecule type" value="Genomic_DNA"/>
</dbReference>
<dbReference type="GO" id="GO:0006298">
    <property type="term" value="P:mismatch repair"/>
    <property type="evidence" value="ECO:0007669"/>
    <property type="project" value="TreeGrafter"/>
</dbReference>
<dbReference type="GO" id="GO:0032357">
    <property type="term" value="F:oxidized purine DNA binding"/>
    <property type="evidence" value="ECO:0007669"/>
    <property type="project" value="TreeGrafter"/>
</dbReference>
<keyword evidence="13" id="KW-0326">Glycosidase</keyword>
<dbReference type="InterPro" id="IPR004036">
    <property type="entry name" value="Endonuclease-III-like_CS2"/>
</dbReference>
<dbReference type="Pfam" id="PF00633">
    <property type="entry name" value="HHH"/>
    <property type="match status" value="1"/>
</dbReference>
<keyword evidence="16" id="KW-1185">Reference proteome</keyword>
<proteinExistence type="inferred from homology"/>
<dbReference type="Proteomes" id="UP000244989">
    <property type="component" value="Unassembled WGS sequence"/>
</dbReference>
<dbReference type="InterPro" id="IPR003651">
    <property type="entry name" value="Endonuclease3_FeS-loop_motif"/>
</dbReference>
<evidence type="ECO:0000256" key="7">
    <source>
        <dbReference type="ARBA" id="ARBA00022723"/>
    </source>
</evidence>
<dbReference type="InterPro" id="IPR000445">
    <property type="entry name" value="HhH_motif"/>
</dbReference>
<name>A0A2U1T5X8_9CORY</name>
<gene>
    <name evidence="15" type="ORF">DF222_07720</name>
</gene>